<evidence type="ECO:0000256" key="1">
    <source>
        <dbReference type="SAM" id="Coils"/>
    </source>
</evidence>
<keyword evidence="5" id="KW-1185">Reference proteome</keyword>
<feature type="compositionally biased region" description="Low complexity" evidence="2">
    <location>
        <begin position="975"/>
        <end position="986"/>
    </location>
</feature>
<evidence type="ECO:0000313" key="4">
    <source>
        <dbReference type="EMBL" id="GIM16451.1"/>
    </source>
</evidence>
<name>A0A8J4CZX0_9CHLO</name>
<proteinExistence type="predicted"/>
<feature type="coiled-coil region" evidence="1">
    <location>
        <begin position="6"/>
        <end position="33"/>
    </location>
</feature>
<dbReference type="EMBL" id="BNCQ01000079">
    <property type="protein sequence ID" value="GIM16451.1"/>
    <property type="molecule type" value="Genomic_DNA"/>
</dbReference>
<feature type="compositionally biased region" description="Basic and acidic residues" evidence="2">
    <location>
        <begin position="660"/>
        <end position="669"/>
    </location>
</feature>
<evidence type="ECO:0000313" key="5">
    <source>
        <dbReference type="Proteomes" id="UP000747110"/>
    </source>
</evidence>
<dbReference type="Proteomes" id="UP000747110">
    <property type="component" value="Unassembled WGS sequence"/>
</dbReference>
<feature type="region of interest" description="Disordered" evidence="2">
    <location>
        <begin position="782"/>
        <end position="855"/>
    </location>
</feature>
<keyword evidence="1" id="KW-0175">Coiled coil</keyword>
<feature type="compositionally biased region" description="Low complexity" evidence="2">
    <location>
        <begin position="833"/>
        <end position="850"/>
    </location>
</feature>
<dbReference type="OrthoDB" id="552633at2759"/>
<evidence type="ECO:0000256" key="2">
    <source>
        <dbReference type="SAM" id="MobiDB-lite"/>
    </source>
</evidence>
<feature type="compositionally biased region" description="Polar residues" evidence="2">
    <location>
        <begin position="1080"/>
        <end position="1091"/>
    </location>
</feature>
<feature type="compositionally biased region" description="Basic and acidic residues" evidence="2">
    <location>
        <begin position="782"/>
        <end position="794"/>
    </location>
</feature>
<evidence type="ECO:0000313" key="3">
    <source>
        <dbReference type="EMBL" id="GIL93047.1"/>
    </source>
</evidence>
<dbReference type="EMBL" id="BNCP01000087">
    <property type="protein sequence ID" value="GIL93047.1"/>
    <property type="molecule type" value="Genomic_DNA"/>
</dbReference>
<feature type="compositionally biased region" description="Low complexity" evidence="2">
    <location>
        <begin position="629"/>
        <end position="654"/>
    </location>
</feature>
<feature type="compositionally biased region" description="Gly residues" evidence="2">
    <location>
        <begin position="398"/>
        <end position="411"/>
    </location>
</feature>
<dbReference type="Proteomes" id="UP000722791">
    <property type="component" value="Unassembled WGS sequence"/>
</dbReference>
<feature type="region of interest" description="Disordered" evidence="2">
    <location>
        <begin position="929"/>
        <end position="986"/>
    </location>
</feature>
<gene>
    <name evidence="3" type="ORF">Vretifemale_20529</name>
    <name evidence="4" type="ORF">Vretimale_19087</name>
</gene>
<protein>
    <submittedName>
        <fullName evidence="3">Uncharacterized protein</fullName>
    </submittedName>
</protein>
<dbReference type="AlphaFoldDB" id="A0A8J4CZX0"/>
<feature type="region of interest" description="Disordered" evidence="2">
    <location>
        <begin position="618"/>
        <end position="675"/>
    </location>
</feature>
<feature type="compositionally biased region" description="Polar residues" evidence="2">
    <location>
        <begin position="1056"/>
        <end position="1072"/>
    </location>
</feature>
<sequence length="1153" mass="114017">MFRRRNNKEQEQKDVLEKEVAFWKTEMEKVVNEKNIWVERYMKASEDNEMLRAELFLVQQDAQSTRAQLEVLRVREECRVAHSPAVGVGSSTGTPQSGRAGFAAGPAACGSFGPSATSVNTSPIKGTMLLRSGGVGASAGVVSPCDRSTVQQLEEQVADLKAELSRANRQVAAAEAAAHAADMRVALLEERLLEAGQELEAARRQTEFMRATAEAHQREANALRAEVLSQRSINDETANETTKILSELSSAQQRCAKLASELSIKEQMVGLLQLQLGDFAAAAAAPGVNSSTAGLAIPLAAAAAVAPSSSRPSRSVSLSSSGWGLGQLPPSGRTSSGVLGVNGDSTVPVADSEPVVELQRECPAAVSGGRGGVTGVEWGPKILDSPEDGGKSPSLGIANGGDGRGGSGSRGGNSAIAGADGSMWAAAAAAAAAALGSFPASIASSPSEPIVCIGSSTGGTPSPIGAGGSSKANCDASAAVIAADTSDVVLLAANTVYTANGDSGAASEVPPEAKLAVPSLLGVAAPSGTAPPSATATTPSAAVAAAESAGPTFQEAAMQVDPTPSHQPHAILRKSLSKGFAAATAAATAGSPQVQPLRPHLHYHQQRPANVPQLQLGSALRGRDGGGAADASAATPTAADSSTTGVSVSTSPATMVGKRVAAEKPKGDEGEPPAPKRMSAIGMASTAMVTTASQLSNALTVAAAIEEASQEATETAVAASAVVVAEATATADVAVTVIVDGGEQKQVPSGVDEPKQDLVSVASSGNVAAAAAAEVAKEEAEKLGTEAEKKRAEEEAQIVQRPATDSFASSKSGIMFNGNGNDARAGEPSKPILDTASTLTPPSSLKPSGSDPTVDTEVAAAGGAVKTGGGPAVLAPRAFRFPGNRAAAAAAAASLAPPKALNTATIATNATSSASATEGIPRTPFGFAARRSSGGAGGSDCGGTPATAAATSTPPPLSAVEPVAAAGTPGGANGATGTTSASRGGVSSTLSLLKRFNSGGLGSEPSRDKSPAPAVVAAAEGPAAGSGLSAVAAAVRRISAGVSDGAATPLAAQDSGTLNSAMQPSTQSSQLTPPKRPTGTGVSTLLNKFNSVSNAGTPPTPPPAPGSVSGAAGNGSGSATMVVPEYCIGGPATRVPASAKIAAMRSAYEKNKS</sequence>
<feature type="region of interest" description="Disordered" evidence="2">
    <location>
        <begin position="1056"/>
        <end position="1123"/>
    </location>
</feature>
<comment type="caution">
    <text evidence="3">The sequence shown here is derived from an EMBL/GenBank/DDBJ whole genome shotgun (WGS) entry which is preliminary data.</text>
</comment>
<organism evidence="3 5">
    <name type="scientific">Volvox reticuliferus</name>
    <dbReference type="NCBI Taxonomy" id="1737510"/>
    <lineage>
        <taxon>Eukaryota</taxon>
        <taxon>Viridiplantae</taxon>
        <taxon>Chlorophyta</taxon>
        <taxon>core chlorophytes</taxon>
        <taxon>Chlorophyceae</taxon>
        <taxon>CS clade</taxon>
        <taxon>Chlamydomonadales</taxon>
        <taxon>Volvocaceae</taxon>
        <taxon>Volvox</taxon>
    </lineage>
</organism>
<feature type="region of interest" description="Disordered" evidence="2">
    <location>
        <begin position="308"/>
        <end position="412"/>
    </location>
</feature>
<feature type="coiled-coil region" evidence="1">
    <location>
        <begin position="150"/>
        <end position="226"/>
    </location>
</feature>
<feature type="compositionally biased region" description="Low complexity" evidence="2">
    <location>
        <begin position="308"/>
        <end position="332"/>
    </location>
</feature>
<reference evidence="3" key="1">
    <citation type="journal article" date="2021" name="Proc. Natl. Acad. Sci. U.S.A.">
        <title>Three genomes in the algal genus Volvox reveal the fate of a haploid sex-determining region after a transition to homothallism.</title>
        <authorList>
            <person name="Yamamoto K."/>
            <person name="Hamaji T."/>
            <person name="Kawai-Toyooka H."/>
            <person name="Matsuzaki R."/>
            <person name="Takahashi F."/>
            <person name="Nishimura Y."/>
            <person name="Kawachi M."/>
            <person name="Noguchi H."/>
            <person name="Minakuchi Y."/>
            <person name="Umen J.G."/>
            <person name="Toyoda A."/>
            <person name="Nozaki H."/>
        </authorList>
    </citation>
    <scope>NUCLEOTIDE SEQUENCE</scope>
    <source>
        <strain evidence="4">NIES-3785</strain>
        <strain evidence="3">NIES-3786</strain>
    </source>
</reference>
<accession>A0A8J4CZX0</accession>